<feature type="transmembrane region" description="Helical" evidence="6">
    <location>
        <begin position="346"/>
        <end position="364"/>
    </location>
</feature>
<proteinExistence type="predicted"/>
<feature type="transmembrane region" description="Helical" evidence="6">
    <location>
        <begin position="168"/>
        <end position="191"/>
    </location>
</feature>
<protein>
    <recommendedName>
        <fullName evidence="9">Lipopolysaccharide biosynthesis protein</fullName>
    </recommendedName>
</protein>
<dbReference type="EMBL" id="BSDC01000001">
    <property type="protein sequence ID" value="GLH66283.1"/>
    <property type="molecule type" value="Genomic_DNA"/>
</dbReference>
<evidence type="ECO:0000313" key="7">
    <source>
        <dbReference type="EMBL" id="GLH66283.1"/>
    </source>
</evidence>
<evidence type="ECO:0000256" key="3">
    <source>
        <dbReference type="ARBA" id="ARBA00022692"/>
    </source>
</evidence>
<evidence type="ECO:0000256" key="5">
    <source>
        <dbReference type="ARBA" id="ARBA00023136"/>
    </source>
</evidence>
<keyword evidence="3 6" id="KW-0812">Transmembrane</keyword>
<dbReference type="InterPro" id="IPR050833">
    <property type="entry name" value="Poly_Biosynth_Transport"/>
</dbReference>
<accession>A0ABQ5PVF0</accession>
<dbReference type="PANTHER" id="PTHR30250">
    <property type="entry name" value="PST FAMILY PREDICTED COLANIC ACID TRANSPORTER"/>
    <property type="match status" value="1"/>
</dbReference>
<keyword evidence="2" id="KW-1003">Cell membrane</keyword>
<keyword evidence="4 6" id="KW-1133">Transmembrane helix</keyword>
<evidence type="ECO:0008006" key="9">
    <source>
        <dbReference type="Google" id="ProtNLM"/>
    </source>
</evidence>
<evidence type="ECO:0000256" key="4">
    <source>
        <dbReference type="ARBA" id="ARBA00022989"/>
    </source>
</evidence>
<comment type="subcellular location">
    <subcellularLocation>
        <location evidence="1">Cell membrane</location>
        <topology evidence="1">Multi-pass membrane protein</topology>
    </subcellularLocation>
</comment>
<comment type="caution">
    <text evidence="7">The sequence shown here is derived from an EMBL/GenBank/DDBJ whole genome shotgun (WGS) entry which is preliminary data.</text>
</comment>
<feature type="transmembrane region" description="Helical" evidence="6">
    <location>
        <begin position="61"/>
        <end position="81"/>
    </location>
</feature>
<sequence>MTSALLDGLAERASRYRPILGSVAALFSGNMAASILGALGGLLVARFIGPEEAGRFRTYTIPLLYLTFLHLGTFDGLWRQIPFYTGRNQPDQVEVVASAAGAWNLLVSAGASGVFLALAVAAIIRGDLYAFSGWLSQVLSAWGVYYAGYLRATYRTIHQFVSLARVQLIQAALSFALVFLVPFLGFFGLCLRGSVPGLAGTGLLHRGRPLRIRYRLDRRALGEVVRVGLPFSLWGSLNTSIWVATESALMLSLGGLTGLGLFAVAVVIRDGLNVLPQSVYQVLTPRVVEAYAREGSVRTAHARSLFVTAGLTLTMLAVVGLSSVLLGLLVPWAIPKYAQGVPLMKVCLWFSVIEAASLPFNTLFATGRSWLWGRGILVGLVVFPLSSYLLVPVVGGMMAVGLGSLLGRVARTLVGYLELAVLTRKERP</sequence>
<reference evidence="7" key="1">
    <citation type="journal article" date="2023" name="Antonie Van Leeuwenhoek">
        <title>Mesoterricola silvestris gen. nov., sp. nov., Mesoterricola sediminis sp. nov., Geothrix oryzae sp. nov., Geothrix edaphica sp. nov., Geothrix rubra sp. nov., and Geothrix limicola sp. nov., six novel members of Acidobacteriota isolated from soils.</title>
        <authorList>
            <person name="Itoh H."/>
            <person name="Sugisawa Y."/>
            <person name="Mise K."/>
            <person name="Xu Z."/>
            <person name="Kuniyasu M."/>
            <person name="Ushijima N."/>
            <person name="Kawano K."/>
            <person name="Kobayashi E."/>
            <person name="Shiratori Y."/>
            <person name="Masuda Y."/>
            <person name="Senoo K."/>
        </authorList>
    </citation>
    <scope>NUCLEOTIDE SEQUENCE</scope>
    <source>
        <strain evidence="7">Red802</strain>
    </source>
</reference>
<dbReference type="RefSeq" id="WP_285606360.1">
    <property type="nucleotide sequence ID" value="NZ_BSDC01000001.1"/>
</dbReference>
<name>A0ABQ5PVF0_9BACT</name>
<feature type="transmembrane region" description="Helical" evidence="6">
    <location>
        <begin position="249"/>
        <end position="268"/>
    </location>
</feature>
<dbReference type="PANTHER" id="PTHR30250:SF11">
    <property type="entry name" value="O-ANTIGEN TRANSPORTER-RELATED"/>
    <property type="match status" value="1"/>
</dbReference>
<evidence type="ECO:0000256" key="1">
    <source>
        <dbReference type="ARBA" id="ARBA00004651"/>
    </source>
</evidence>
<feature type="transmembrane region" description="Helical" evidence="6">
    <location>
        <begin position="305"/>
        <end position="334"/>
    </location>
</feature>
<evidence type="ECO:0000256" key="2">
    <source>
        <dbReference type="ARBA" id="ARBA00022475"/>
    </source>
</evidence>
<dbReference type="Proteomes" id="UP001165044">
    <property type="component" value="Unassembled WGS sequence"/>
</dbReference>
<gene>
    <name evidence="7" type="ORF">GETHED_06470</name>
</gene>
<feature type="transmembrane region" description="Helical" evidence="6">
    <location>
        <begin position="101"/>
        <end position="121"/>
    </location>
</feature>
<evidence type="ECO:0000256" key="6">
    <source>
        <dbReference type="SAM" id="Phobius"/>
    </source>
</evidence>
<keyword evidence="5 6" id="KW-0472">Membrane</keyword>
<feature type="transmembrane region" description="Helical" evidence="6">
    <location>
        <begin position="128"/>
        <end position="148"/>
    </location>
</feature>
<evidence type="ECO:0000313" key="8">
    <source>
        <dbReference type="Proteomes" id="UP001165044"/>
    </source>
</evidence>
<feature type="transmembrane region" description="Helical" evidence="6">
    <location>
        <begin position="371"/>
        <end position="391"/>
    </location>
</feature>
<keyword evidence="8" id="KW-1185">Reference proteome</keyword>
<feature type="transmembrane region" description="Helical" evidence="6">
    <location>
        <begin position="20"/>
        <end position="49"/>
    </location>
</feature>
<organism evidence="7 8">
    <name type="scientific">Geothrix edaphica</name>
    <dbReference type="NCBI Taxonomy" id="2927976"/>
    <lineage>
        <taxon>Bacteria</taxon>
        <taxon>Pseudomonadati</taxon>
        <taxon>Acidobacteriota</taxon>
        <taxon>Holophagae</taxon>
        <taxon>Holophagales</taxon>
        <taxon>Holophagaceae</taxon>
        <taxon>Geothrix</taxon>
    </lineage>
</organism>